<dbReference type="InterPro" id="IPR038134">
    <property type="entry name" value="YihD_sf"/>
</dbReference>
<accession>A0A495RED5</accession>
<proteinExistence type="predicted"/>
<dbReference type="Proteomes" id="UP000278542">
    <property type="component" value="Unassembled WGS sequence"/>
</dbReference>
<reference evidence="1 2" key="1">
    <citation type="submission" date="2018-10" db="EMBL/GenBank/DDBJ databases">
        <title>Genomic Encyclopedia of Type Strains, Phase IV (KMG-IV): sequencing the most valuable type-strain genomes for metagenomic binning, comparative biology and taxonomic classification.</title>
        <authorList>
            <person name="Goeker M."/>
        </authorList>
    </citation>
    <scope>NUCLEOTIDE SEQUENCE [LARGE SCALE GENOMIC DNA]</scope>
    <source>
        <strain evidence="1 2">DSM 22228</strain>
    </source>
</reference>
<organism evidence="1 2">
    <name type="scientific">Orbus hercynius</name>
    <dbReference type="NCBI Taxonomy" id="593135"/>
    <lineage>
        <taxon>Bacteria</taxon>
        <taxon>Pseudomonadati</taxon>
        <taxon>Pseudomonadota</taxon>
        <taxon>Gammaproteobacteria</taxon>
        <taxon>Orbales</taxon>
        <taxon>Orbaceae</taxon>
        <taxon>Orbus</taxon>
    </lineage>
</organism>
<dbReference type="Gene3D" id="1.10.1580.20">
    <property type="entry name" value="Protein of unknown function DUF1040"/>
    <property type="match status" value="1"/>
</dbReference>
<name>A0A495RED5_9GAMM</name>
<dbReference type="Pfam" id="PF06288">
    <property type="entry name" value="DUF1040"/>
    <property type="match status" value="1"/>
</dbReference>
<keyword evidence="2" id="KW-1185">Reference proteome</keyword>
<comment type="caution">
    <text evidence="1">The sequence shown here is derived from an EMBL/GenBank/DDBJ whole genome shotgun (WGS) entry which is preliminary data.</text>
</comment>
<evidence type="ECO:0000313" key="1">
    <source>
        <dbReference type="EMBL" id="RKS85847.1"/>
    </source>
</evidence>
<dbReference type="AlphaFoldDB" id="A0A495RED5"/>
<dbReference type="EMBL" id="RBWY01000002">
    <property type="protein sequence ID" value="RKS85847.1"/>
    <property type="molecule type" value="Genomic_DNA"/>
</dbReference>
<dbReference type="RefSeq" id="WP_121144941.1">
    <property type="nucleotide sequence ID" value="NZ_RBWY01000002.1"/>
</dbReference>
<dbReference type="InterPro" id="IPR009383">
    <property type="entry name" value="DUF1040"/>
</dbReference>
<dbReference type="OrthoDB" id="6197074at2"/>
<protein>
    <recommendedName>
        <fullName evidence="3">DUF1040 family protein</fullName>
    </recommendedName>
</protein>
<gene>
    <name evidence="1" type="ORF">DES39_1263</name>
</gene>
<evidence type="ECO:0000313" key="2">
    <source>
        <dbReference type="Proteomes" id="UP000278542"/>
    </source>
</evidence>
<evidence type="ECO:0008006" key="3">
    <source>
        <dbReference type="Google" id="ProtNLM"/>
    </source>
</evidence>
<sequence length="88" mass="10020">MACHRIEELIELLTPAWEKEQDLSLLQFLVKLGKEAGFEGELSSLSDEILIYHLKMRDSAKTEAIPGIKKDYEDDFKTALLKARGIIN</sequence>